<accession>A0A8X7BZ35</accession>
<reference evidence="1" key="1">
    <citation type="submission" date="2020-08" db="EMBL/GenBank/DDBJ databases">
        <title>Multicomponent nature underlies the extraordinary mechanical properties of spider dragline silk.</title>
        <authorList>
            <person name="Kono N."/>
            <person name="Nakamura H."/>
            <person name="Mori M."/>
            <person name="Yoshida Y."/>
            <person name="Ohtoshi R."/>
            <person name="Malay A.D."/>
            <person name="Moran D.A.P."/>
            <person name="Tomita M."/>
            <person name="Numata K."/>
            <person name="Arakawa K."/>
        </authorList>
    </citation>
    <scope>NUCLEOTIDE SEQUENCE</scope>
</reference>
<protein>
    <submittedName>
        <fullName evidence="1">Uncharacterized protein</fullName>
    </submittedName>
</protein>
<evidence type="ECO:0000313" key="1">
    <source>
        <dbReference type="EMBL" id="GFY50506.1"/>
    </source>
</evidence>
<keyword evidence="2" id="KW-1185">Reference proteome</keyword>
<comment type="caution">
    <text evidence="1">The sequence shown here is derived from an EMBL/GenBank/DDBJ whole genome shotgun (WGS) entry which is preliminary data.</text>
</comment>
<dbReference type="EMBL" id="BMAV01007529">
    <property type="protein sequence ID" value="GFY50506.1"/>
    <property type="molecule type" value="Genomic_DNA"/>
</dbReference>
<name>A0A8X7BZ35_9ARAC</name>
<gene>
    <name evidence="1" type="ORF">TNIN_193581</name>
</gene>
<proteinExistence type="predicted"/>
<organism evidence="1 2">
    <name type="scientific">Trichonephila inaurata madagascariensis</name>
    <dbReference type="NCBI Taxonomy" id="2747483"/>
    <lineage>
        <taxon>Eukaryota</taxon>
        <taxon>Metazoa</taxon>
        <taxon>Ecdysozoa</taxon>
        <taxon>Arthropoda</taxon>
        <taxon>Chelicerata</taxon>
        <taxon>Arachnida</taxon>
        <taxon>Araneae</taxon>
        <taxon>Araneomorphae</taxon>
        <taxon>Entelegynae</taxon>
        <taxon>Araneoidea</taxon>
        <taxon>Nephilidae</taxon>
        <taxon>Trichonephila</taxon>
        <taxon>Trichonephila inaurata</taxon>
    </lineage>
</organism>
<dbReference type="Proteomes" id="UP000886998">
    <property type="component" value="Unassembled WGS sequence"/>
</dbReference>
<dbReference type="AlphaFoldDB" id="A0A8X7BZ35"/>
<evidence type="ECO:0000313" key="2">
    <source>
        <dbReference type="Proteomes" id="UP000886998"/>
    </source>
</evidence>
<feature type="non-terminal residue" evidence="1">
    <location>
        <position position="1"/>
    </location>
</feature>
<sequence>DFLVICVKPDLRSQGKGSQVEAKQFLEVCSFLDAYMKNEEQQIEFEEEAGIVQEEDSLSLLETSLPTPTKTGTLSVVLRSYEVNLNVMCS</sequence>